<sequence length="219" mass="24088">VPVKIKPANVKPAPKEFRIPKFEEIMAKRNGAAKMEVKIQKEEPPVKVKEAEKPKDDDIEIVVIDEPEVVVAKDDAKSKSVIPAFNLGEQILKEQRKVAAVRRKRPTVTPIRSVSIEKPGGTIGEVISETKKLVTPLPVRQVTVAVAKPVGRVVPAISEAKLVRERPEKVPGTFNSVDEMTNDQQRIIAGIVTADIMRMCGSAARGDYAWQSFANNRGL</sequence>
<accession>A0A0F8WTC5</accession>
<evidence type="ECO:0000313" key="1">
    <source>
        <dbReference type="EMBL" id="KKK60162.1"/>
    </source>
</evidence>
<protein>
    <submittedName>
        <fullName evidence="1">Uncharacterized protein</fullName>
    </submittedName>
</protein>
<reference evidence="1" key="1">
    <citation type="journal article" date="2015" name="Nature">
        <title>Complex archaea that bridge the gap between prokaryotes and eukaryotes.</title>
        <authorList>
            <person name="Spang A."/>
            <person name="Saw J.H."/>
            <person name="Jorgensen S.L."/>
            <person name="Zaremba-Niedzwiedzka K."/>
            <person name="Martijn J."/>
            <person name="Lind A.E."/>
            <person name="van Eijk R."/>
            <person name="Schleper C."/>
            <person name="Guy L."/>
            <person name="Ettema T.J."/>
        </authorList>
    </citation>
    <scope>NUCLEOTIDE SEQUENCE</scope>
</reference>
<proteinExistence type="predicted"/>
<dbReference type="EMBL" id="LAZR01063106">
    <property type="protein sequence ID" value="KKK60162.1"/>
    <property type="molecule type" value="Genomic_DNA"/>
</dbReference>
<feature type="non-terminal residue" evidence="1">
    <location>
        <position position="1"/>
    </location>
</feature>
<name>A0A0F8WTC5_9ZZZZ</name>
<organism evidence="1">
    <name type="scientific">marine sediment metagenome</name>
    <dbReference type="NCBI Taxonomy" id="412755"/>
    <lineage>
        <taxon>unclassified sequences</taxon>
        <taxon>metagenomes</taxon>
        <taxon>ecological metagenomes</taxon>
    </lineage>
</organism>
<comment type="caution">
    <text evidence="1">The sequence shown here is derived from an EMBL/GenBank/DDBJ whole genome shotgun (WGS) entry which is preliminary data.</text>
</comment>
<gene>
    <name evidence="1" type="ORF">LCGC14_3027130</name>
</gene>
<dbReference type="AlphaFoldDB" id="A0A0F8WTC5"/>